<feature type="compositionally biased region" description="Polar residues" evidence="1">
    <location>
        <begin position="1"/>
        <end position="10"/>
    </location>
</feature>
<evidence type="ECO:0000313" key="3">
    <source>
        <dbReference type="Proteomes" id="UP000008068"/>
    </source>
</evidence>
<dbReference type="EMBL" id="GL379869">
    <property type="protein sequence ID" value="EGT58512.1"/>
    <property type="molecule type" value="Genomic_DNA"/>
</dbReference>
<dbReference type="InParanoid" id="G0NDS8"/>
<dbReference type="Proteomes" id="UP000008068">
    <property type="component" value="Unassembled WGS sequence"/>
</dbReference>
<evidence type="ECO:0000256" key="1">
    <source>
        <dbReference type="SAM" id="MobiDB-lite"/>
    </source>
</evidence>
<accession>G0NDS8</accession>
<protein>
    <submittedName>
        <fullName evidence="2">Uncharacterized protein</fullName>
    </submittedName>
</protein>
<dbReference type="HOGENOM" id="CLU_2415248_0_0_1"/>
<proteinExistence type="predicted"/>
<feature type="region of interest" description="Disordered" evidence="1">
    <location>
        <begin position="1"/>
        <end position="67"/>
    </location>
</feature>
<organism evidence="3">
    <name type="scientific">Caenorhabditis brenneri</name>
    <name type="common">Nematode worm</name>
    <dbReference type="NCBI Taxonomy" id="135651"/>
    <lineage>
        <taxon>Eukaryota</taxon>
        <taxon>Metazoa</taxon>
        <taxon>Ecdysozoa</taxon>
        <taxon>Nematoda</taxon>
        <taxon>Chromadorea</taxon>
        <taxon>Rhabditida</taxon>
        <taxon>Rhabditina</taxon>
        <taxon>Rhabditomorpha</taxon>
        <taxon>Rhabditoidea</taxon>
        <taxon>Rhabditidae</taxon>
        <taxon>Peloderinae</taxon>
        <taxon>Caenorhabditis</taxon>
    </lineage>
</organism>
<gene>
    <name evidence="2" type="ORF">CAEBREN_09032</name>
</gene>
<feature type="compositionally biased region" description="Basic and acidic residues" evidence="1">
    <location>
        <begin position="11"/>
        <end position="35"/>
    </location>
</feature>
<reference evidence="3" key="1">
    <citation type="submission" date="2011-07" db="EMBL/GenBank/DDBJ databases">
        <authorList>
            <consortium name="Caenorhabditis brenneri Sequencing and Analysis Consortium"/>
            <person name="Wilson R.K."/>
        </authorList>
    </citation>
    <scope>NUCLEOTIDE SEQUENCE [LARGE SCALE GENOMIC DNA]</scope>
    <source>
        <strain evidence="3">PB2801</strain>
    </source>
</reference>
<name>G0NDS8_CAEBE</name>
<evidence type="ECO:0000313" key="2">
    <source>
        <dbReference type="EMBL" id="EGT58512.1"/>
    </source>
</evidence>
<dbReference type="AlphaFoldDB" id="G0NDS8"/>
<sequence length="92" mass="10876">MMDDVNQTTTDRSHGYAKERQGYHDLFMEKKDVQTRRSSWPDDEDIPDEFRIIPEPEGPYDDPVPIDPITEAENARVRKPLERTWNTGVYYC</sequence>
<keyword evidence="3" id="KW-1185">Reference proteome</keyword>